<dbReference type="Proteomes" id="UP000294668">
    <property type="component" value="Unassembled WGS sequence"/>
</dbReference>
<sequence length="238" mass="27806">MSLSQDILFEAQPYLIANEKHPFVQGIIKGQLSPDQLRYYDEQDIAFEYNEVAVINALINYSTTTDQVLLFHKRQDMQLHMLDDWLKREPKSMPHDWESLKQTPIQPINQMYRQHMAATIQTHSVLQILPSFAAGEWMYVELGKFVATQIRVKEEPFQSFLSMSGDDFLGPKGYIQQFFDIIDHEAESASPREQEQAKQTFLKSCLLEWYFWDAAYKQITWDDWKKNALGGKDGVKLS</sequence>
<evidence type="ECO:0000256" key="1">
    <source>
        <dbReference type="ARBA" id="ARBA00001881"/>
    </source>
</evidence>
<dbReference type="SUPFAM" id="SSF48613">
    <property type="entry name" value="Heme oxygenase-like"/>
    <property type="match status" value="1"/>
</dbReference>
<dbReference type="GO" id="GO:0009228">
    <property type="term" value="P:thiamine biosynthetic process"/>
    <property type="evidence" value="ECO:0007669"/>
    <property type="project" value="UniProtKB-KW"/>
</dbReference>
<evidence type="ECO:0000256" key="8">
    <source>
        <dbReference type="ARBA" id="ARBA00048337"/>
    </source>
</evidence>
<dbReference type="CDD" id="cd19360">
    <property type="entry name" value="TenA_C_SaTenA-like"/>
    <property type="match status" value="1"/>
</dbReference>
<name>A0A224VGX4_9LACO</name>
<dbReference type="Gene3D" id="1.20.910.10">
    <property type="entry name" value="Heme oxygenase-like"/>
    <property type="match status" value="1"/>
</dbReference>
<feature type="domain" description="Thiaminase-2/PQQC" evidence="9">
    <location>
        <begin position="18"/>
        <end position="217"/>
    </location>
</feature>
<comment type="caution">
    <text evidence="10">The sequence shown here is derived from an EMBL/GenBank/DDBJ whole genome shotgun (WGS) entry which is preliminary data.</text>
</comment>
<evidence type="ECO:0000256" key="6">
    <source>
        <dbReference type="ARBA" id="ARBA00013647"/>
    </source>
</evidence>
<evidence type="ECO:0000313" key="13">
    <source>
        <dbReference type="Proteomes" id="UP000294668"/>
    </source>
</evidence>
<evidence type="ECO:0000313" key="12">
    <source>
        <dbReference type="Proteomes" id="UP000214739"/>
    </source>
</evidence>
<dbReference type="EMBL" id="PUFL01000039">
    <property type="protein sequence ID" value="TDG92808.1"/>
    <property type="molecule type" value="Genomic_DNA"/>
</dbReference>
<reference evidence="10 12" key="1">
    <citation type="journal article" date="2017" name="Biosci Microbiota Food Health">
        <title>Genomic characterization reconfirms the taxonomic status of Lactobacillus parakefiri.</title>
        <authorList>
            <person name="Tanizawa Y."/>
            <person name="Kobayashi H."/>
            <person name="Kaminuma E."/>
            <person name="Sakamoto M."/>
            <person name="Ohkuma M."/>
            <person name="Nakamura Y."/>
            <person name="Arita M."/>
            <person name="Tohno M."/>
        </authorList>
    </citation>
    <scope>NUCLEOTIDE SEQUENCE [LARGE SCALE GENOMIC DNA]</scope>
    <source>
        <strain evidence="10 12">JCM 8573</strain>
    </source>
</reference>
<dbReference type="AlphaFoldDB" id="A0A224VGX4"/>
<comment type="subunit">
    <text evidence="4">Homotetramer.</text>
</comment>
<dbReference type="RefSeq" id="WP_057962487.1">
    <property type="nucleotide sequence ID" value="NZ_BAAAXO010000080.1"/>
</dbReference>
<evidence type="ECO:0000256" key="2">
    <source>
        <dbReference type="ARBA" id="ARBA00004948"/>
    </source>
</evidence>
<evidence type="ECO:0000256" key="7">
    <source>
        <dbReference type="ARBA" id="ARBA00022977"/>
    </source>
</evidence>
<comment type="pathway">
    <text evidence="2">Cofactor biosynthesis; thiamine diphosphate biosynthesis.</text>
</comment>
<evidence type="ECO:0000256" key="5">
    <source>
        <dbReference type="ARBA" id="ARBA00012684"/>
    </source>
</evidence>
<dbReference type="UniPathway" id="UPA00060"/>
<accession>A0A224VGX4</accession>
<keyword evidence="7" id="KW-0784">Thiamine biosynthesis</keyword>
<comment type="catalytic activity">
    <reaction evidence="8">
        <text>thiamine + H2O = 5-(2-hydroxyethyl)-4-methylthiazole + 4-amino-5-hydroxymethyl-2-methylpyrimidine + H(+)</text>
        <dbReference type="Rhea" id="RHEA:17509"/>
        <dbReference type="ChEBI" id="CHEBI:15377"/>
        <dbReference type="ChEBI" id="CHEBI:15378"/>
        <dbReference type="ChEBI" id="CHEBI:16892"/>
        <dbReference type="ChEBI" id="CHEBI:17957"/>
        <dbReference type="ChEBI" id="CHEBI:18385"/>
        <dbReference type="EC" id="3.5.99.2"/>
    </reaction>
</comment>
<evidence type="ECO:0000256" key="4">
    <source>
        <dbReference type="ARBA" id="ARBA00011881"/>
    </source>
</evidence>
<dbReference type="Proteomes" id="UP000214739">
    <property type="component" value="Unassembled WGS sequence"/>
</dbReference>
<dbReference type="EC" id="3.5.99.2" evidence="5"/>
<evidence type="ECO:0000313" key="10">
    <source>
        <dbReference type="EMBL" id="GAW71802.1"/>
    </source>
</evidence>
<dbReference type="GO" id="GO:0009229">
    <property type="term" value="P:thiamine diphosphate biosynthetic process"/>
    <property type="evidence" value="ECO:0007669"/>
    <property type="project" value="UniProtKB-UniPathway"/>
</dbReference>
<dbReference type="Pfam" id="PF03070">
    <property type="entry name" value="TENA_THI-4"/>
    <property type="match status" value="1"/>
</dbReference>
<gene>
    <name evidence="10" type="primary">tenA_2</name>
    <name evidence="11" type="ORF">C5L28_001673</name>
    <name evidence="10" type="ORF">LPKJCM_00905</name>
</gene>
<protein>
    <recommendedName>
        <fullName evidence="6">Aminopyrimidine aminohydrolase</fullName>
        <ecNumber evidence="5">3.5.99.2</ecNumber>
    </recommendedName>
</protein>
<evidence type="ECO:0000256" key="3">
    <source>
        <dbReference type="ARBA" id="ARBA00010264"/>
    </source>
</evidence>
<dbReference type="InterPro" id="IPR016084">
    <property type="entry name" value="Haem_Oase-like_multi-hlx"/>
</dbReference>
<organism evidence="10 12">
    <name type="scientific">Lentilactobacillus parakefiri</name>
    <dbReference type="NCBI Taxonomy" id="152332"/>
    <lineage>
        <taxon>Bacteria</taxon>
        <taxon>Bacillati</taxon>
        <taxon>Bacillota</taxon>
        <taxon>Bacilli</taxon>
        <taxon>Lactobacillales</taxon>
        <taxon>Lactobacillaceae</taxon>
        <taxon>Lentilactobacillus</taxon>
    </lineage>
</organism>
<reference evidence="11" key="3">
    <citation type="submission" date="2019-02" db="EMBL/GenBank/DDBJ databases">
        <authorList>
            <person name="Buron G."/>
            <person name="Chaylann A."/>
            <person name="Dolejs I."/>
            <person name="Forster J."/>
            <person name="Miks M.H."/>
        </authorList>
    </citation>
    <scope>NUCLEOTIDE SEQUENCE</scope>
    <source>
        <strain evidence="11">DSM 10551</strain>
    </source>
</reference>
<dbReference type="EMBL" id="BDGB01000044">
    <property type="protein sequence ID" value="GAW71802.1"/>
    <property type="molecule type" value="Genomic_DNA"/>
</dbReference>
<evidence type="ECO:0000313" key="11">
    <source>
        <dbReference type="EMBL" id="TDG92808.1"/>
    </source>
</evidence>
<evidence type="ECO:0000259" key="9">
    <source>
        <dbReference type="Pfam" id="PF03070"/>
    </source>
</evidence>
<dbReference type="GO" id="GO:0050334">
    <property type="term" value="F:thiaminase activity"/>
    <property type="evidence" value="ECO:0007669"/>
    <property type="project" value="UniProtKB-EC"/>
</dbReference>
<reference evidence="11 13" key="2">
    <citation type="journal article" date="2019" name="Appl. Microbiol. Biotechnol.">
        <title>Uncovering carbohydrate metabolism through a genotype-phenotype association study of 56 lactic acid bacteria genomes.</title>
        <authorList>
            <person name="Buron-Moles G."/>
            <person name="Chailyan A."/>
            <person name="Dolejs I."/>
            <person name="Forster J."/>
            <person name="Miks M.H."/>
        </authorList>
    </citation>
    <scope>NUCLEOTIDE SEQUENCE [LARGE SCALE GENOMIC DNA]</scope>
    <source>
        <strain evidence="11 13">DSM 10551</strain>
    </source>
</reference>
<dbReference type="InterPro" id="IPR004305">
    <property type="entry name" value="Thiaminase-2/PQQC"/>
</dbReference>
<dbReference type="OrthoDB" id="34166at2"/>
<keyword evidence="13" id="KW-1185">Reference proteome</keyword>
<comment type="catalytic activity">
    <reaction evidence="1">
        <text>4-amino-5-aminomethyl-2-methylpyrimidine + H2O = 4-amino-5-hydroxymethyl-2-methylpyrimidine + NH4(+)</text>
        <dbReference type="Rhea" id="RHEA:31799"/>
        <dbReference type="ChEBI" id="CHEBI:15377"/>
        <dbReference type="ChEBI" id="CHEBI:16892"/>
        <dbReference type="ChEBI" id="CHEBI:28938"/>
        <dbReference type="ChEBI" id="CHEBI:63416"/>
        <dbReference type="EC" id="3.5.99.2"/>
    </reaction>
</comment>
<proteinExistence type="inferred from homology"/>
<comment type="similarity">
    <text evidence="3">Belongs to the TenA family.</text>
</comment>